<gene>
    <name evidence="3" type="ORF">CVT25_000661</name>
</gene>
<name>A0A409WZK2_PSICY</name>
<sequence>MVAMQAPSSSAVQQSVMSANFNSTMLFTYLMASNRDQQHRTLISVTITILFVSCACIFALQWRFMEWVAITSDGETRPTIFIATMSDCPLWAHVIVVTLQYTLLVVSDGLLFTITVDIESLTKHNGIDMEVFPCVGKVAAHGRSPISVPFSRNRQARTRISLAIIGNVPAALLGGPIALLMDRVQSAALFVSFFTTTITTALIGYRIYNLSKQGNNPSTKSRVKHITKILLESSTIYCIVLLVNAIVAVIPSASYLAESPVNISSFYVQIVLYVVSGLAPTIVVARIALANSGNSRVSTLTTDMSGMHFEGGYVSQMGPKIEDDGTRTASHSVTDCRTGGSI</sequence>
<accession>A0A409WZK2</accession>
<feature type="transmembrane region" description="Helical" evidence="2">
    <location>
        <begin position="229"/>
        <end position="250"/>
    </location>
</feature>
<feature type="transmembrane region" description="Helical" evidence="2">
    <location>
        <begin position="90"/>
        <end position="114"/>
    </location>
</feature>
<protein>
    <recommendedName>
        <fullName evidence="5">G-protein coupled receptors family 1 profile domain-containing protein</fullName>
    </recommendedName>
</protein>
<evidence type="ECO:0000313" key="4">
    <source>
        <dbReference type="Proteomes" id="UP000283269"/>
    </source>
</evidence>
<feature type="transmembrane region" description="Helical" evidence="2">
    <location>
        <begin position="270"/>
        <end position="289"/>
    </location>
</feature>
<keyword evidence="2" id="KW-1133">Transmembrane helix</keyword>
<feature type="transmembrane region" description="Helical" evidence="2">
    <location>
        <begin position="42"/>
        <end position="62"/>
    </location>
</feature>
<evidence type="ECO:0000313" key="3">
    <source>
        <dbReference type="EMBL" id="PPQ83916.1"/>
    </source>
</evidence>
<keyword evidence="2" id="KW-0812">Transmembrane</keyword>
<keyword evidence="4" id="KW-1185">Reference proteome</keyword>
<dbReference type="STRING" id="93625.A0A409WZK2"/>
<dbReference type="Proteomes" id="UP000283269">
    <property type="component" value="Unassembled WGS sequence"/>
</dbReference>
<dbReference type="AlphaFoldDB" id="A0A409WZK2"/>
<keyword evidence="2" id="KW-0472">Membrane</keyword>
<dbReference type="InParanoid" id="A0A409WZK2"/>
<organism evidence="3 4">
    <name type="scientific">Psilocybe cyanescens</name>
    <dbReference type="NCBI Taxonomy" id="93625"/>
    <lineage>
        <taxon>Eukaryota</taxon>
        <taxon>Fungi</taxon>
        <taxon>Dikarya</taxon>
        <taxon>Basidiomycota</taxon>
        <taxon>Agaricomycotina</taxon>
        <taxon>Agaricomycetes</taxon>
        <taxon>Agaricomycetidae</taxon>
        <taxon>Agaricales</taxon>
        <taxon>Agaricineae</taxon>
        <taxon>Strophariaceae</taxon>
        <taxon>Psilocybe</taxon>
    </lineage>
</organism>
<evidence type="ECO:0008006" key="5">
    <source>
        <dbReference type="Google" id="ProtNLM"/>
    </source>
</evidence>
<reference evidence="3 4" key="1">
    <citation type="journal article" date="2018" name="Evol. Lett.">
        <title>Horizontal gene cluster transfer increased hallucinogenic mushroom diversity.</title>
        <authorList>
            <person name="Reynolds H.T."/>
            <person name="Vijayakumar V."/>
            <person name="Gluck-Thaler E."/>
            <person name="Korotkin H.B."/>
            <person name="Matheny P.B."/>
            <person name="Slot J.C."/>
        </authorList>
    </citation>
    <scope>NUCLEOTIDE SEQUENCE [LARGE SCALE GENOMIC DNA]</scope>
    <source>
        <strain evidence="3 4">2631</strain>
    </source>
</reference>
<proteinExistence type="predicted"/>
<evidence type="ECO:0000256" key="1">
    <source>
        <dbReference type="SAM" id="MobiDB-lite"/>
    </source>
</evidence>
<dbReference type="EMBL" id="NHYD01002950">
    <property type="protein sequence ID" value="PPQ83916.1"/>
    <property type="molecule type" value="Genomic_DNA"/>
</dbReference>
<feature type="transmembrane region" description="Helical" evidence="2">
    <location>
        <begin position="187"/>
        <end position="208"/>
    </location>
</feature>
<evidence type="ECO:0000256" key="2">
    <source>
        <dbReference type="SAM" id="Phobius"/>
    </source>
</evidence>
<comment type="caution">
    <text evidence="3">The sequence shown here is derived from an EMBL/GenBank/DDBJ whole genome shotgun (WGS) entry which is preliminary data.</text>
</comment>
<feature type="transmembrane region" description="Helical" evidence="2">
    <location>
        <begin position="160"/>
        <end position="181"/>
    </location>
</feature>
<dbReference type="OrthoDB" id="2983007at2759"/>
<feature type="region of interest" description="Disordered" evidence="1">
    <location>
        <begin position="323"/>
        <end position="342"/>
    </location>
</feature>